<dbReference type="SUPFAM" id="SSF52096">
    <property type="entry name" value="ClpP/crotonase"/>
    <property type="match status" value="1"/>
</dbReference>
<dbReference type="InterPro" id="IPR036291">
    <property type="entry name" value="NAD(P)-bd_dom_sf"/>
</dbReference>
<evidence type="ECO:0000256" key="5">
    <source>
        <dbReference type="ARBA" id="ARBA00023002"/>
    </source>
</evidence>
<evidence type="ECO:0000313" key="15">
    <source>
        <dbReference type="EMBL" id="MDX8443581.1"/>
    </source>
</evidence>
<dbReference type="Gene3D" id="3.40.50.720">
    <property type="entry name" value="NAD(P)-binding Rossmann-like Domain"/>
    <property type="match status" value="1"/>
</dbReference>
<dbReference type="InterPro" id="IPR006108">
    <property type="entry name" value="3HC_DH_C"/>
</dbReference>
<keyword evidence="16" id="KW-1185">Reference proteome</keyword>
<evidence type="ECO:0000256" key="4">
    <source>
        <dbReference type="ARBA" id="ARBA00022963"/>
    </source>
</evidence>
<dbReference type="Proteomes" id="UP001272097">
    <property type="component" value="Unassembled WGS sequence"/>
</dbReference>
<comment type="pathway">
    <text evidence="2">Lipid metabolism; fatty acid beta-oxidation.</text>
</comment>
<keyword evidence="4" id="KW-0442">Lipid degradation</keyword>
<keyword evidence="9" id="KW-0413">Isomerase</keyword>
<comment type="catalytic activity">
    <reaction evidence="12">
        <text>a (3S)-3-hydroxyacyl-CoA + NAD(+) = a 3-oxoacyl-CoA + NADH + H(+)</text>
        <dbReference type="Rhea" id="RHEA:22432"/>
        <dbReference type="ChEBI" id="CHEBI:15378"/>
        <dbReference type="ChEBI" id="CHEBI:57318"/>
        <dbReference type="ChEBI" id="CHEBI:57540"/>
        <dbReference type="ChEBI" id="CHEBI:57945"/>
        <dbReference type="ChEBI" id="CHEBI:90726"/>
        <dbReference type="EC" id="1.1.1.35"/>
    </reaction>
</comment>
<evidence type="ECO:0000256" key="2">
    <source>
        <dbReference type="ARBA" id="ARBA00005005"/>
    </source>
</evidence>
<dbReference type="InterPro" id="IPR006176">
    <property type="entry name" value="3-OHacyl-CoA_DH_NAD-bd"/>
</dbReference>
<evidence type="ECO:0000256" key="3">
    <source>
        <dbReference type="ARBA" id="ARBA00022832"/>
    </source>
</evidence>
<evidence type="ECO:0000256" key="6">
    <source>
        <dbReference type="ARBA" id="ARBA00023027"/>
    </source>
</evidence>
<dbReference type="CDD" id="cd06558">
    <property type="entry name" value="crotonase-like"/>
    <property type="match status" value="1"/>
</dbReference>
<reference evidence="15 16" key="1">
    <citation type="submission" date="2023-08" db="EMBL/GenBank/DDBJ databases">
        <title>Implementing the SeqCode for naming new Mesorhizobium species isolated from Vachellia karroo root nodules.</title>
        <authorList>
            <person name="Van Lill M."/>
        </authorList>
    </citation>
    <scope>NUCLEOTIDE SEQUENCE [LARGE SCALE GENOMIC DNA]</scope>
    <source>
        <strain evidence="15 16">VK3E</strain>
    </source>
</reference>
<evidence type="ECO:0000256" key="1">
    <source>
        <dbReference type="ARBA" id="ARBA00004275"/>
    </source>
</evidence>
<dbReference type="EMBL" id="JAVIIS010000069">
    <property type="protein sequence ID" value="MDX8443581.1"/>
    <property type="molecule type" value="Genomic_DNA"/>
</dbReference>
<keyword evidence="5" id="KW-0560">Oxidoreductase</keyword>
<organism evidence="15 16">
    <name type="scientific">Mesorhizobium australafricanum</name>
    <dbReference type="NCBI Taxonomy" id="3072311"/>
    <lineage>
        <taxon>Bacteria</taxon>
        <taxon>Pseudomonadati</taxon>
        <taxon>Pseudomonadota</taxon>
        <taxon>Alphaproteobacteria</taxon>
        <taxon>Hyphomicrobiales</taxon>
        <taxon>Phyllobacteriaceae</taxon>
        <taxon>Mesorhizobium</taxon>
    </lineage>
</organism>
<protein>
    <submittedName>
        <fullName evidence="15">3-hydroxyacyl-CoA dehydrogenase NAD-binding domain-containing protein</fullName>
    </submittedName>
</protein>
<dbReference type="Pfam" id="PF02737">
    <property type="entry name" value="3HCDH_N"/>
    <property type="match status" value="1"/>
</dbReference>
<dbReference type="SUPFAM" id="SSF48179">
    <property type="entry name" value="6-phosphogluconate dehydrogenase C-terminal domain-like"/>
    <property type="match status" value="2"/>
</dbReference>
<sequence length="689" mass="73956">MTGPADRKVVALKRRDKVGIIVIDNPPINAGSLEVRRGLLEAVRAVHSDPTLSGGILIGADKMFMAGSDIREFGAPLEDPQLPSVIAEIEESDKPFVAAIAGAALGGGYELALACDGRIATIEAVVGLPETTLGLIPGAGGTQRLPRLIGREKAIELICAGSRVNAAEAINLGMIDKVARDDLLTEALKFLSDLGSTKRRVANSQVPESDPAALRKVKTVALKSGRNRPHIREAIAAVERCGHLPAREGLAMERAEFQKLRMGKEATALRHLFFAERKALKAPELAMMARPVQIVAVVGGGTMGAGIGAAMLAAGKSVIILESTAEAVEAARDRVRSVFQRRLDRARLAADKMQQYLSRLEVTTRDDRIGEADAVIEAVYEDIGVKRDVFALLGRLAKPDAVLLTNTSYLSVAEIAAASGRPESVAGMHFFSPAEVMRLVEVIRHSNTAPDVLATALHLAKAANKIPIVSKDSFGFIGNRIYASYRRQCEYMLEEGALPQQIDNALEEFGFAMGPFAVADMSGLDVAWRMRQATAASRGPGERYIRIPDLLCEMGRFGRKTGAGYYRYKDAGSPGQVDEAVTDLIIRYSNEAGRIRRHFHTSEIVERALAAMASEAALVISEGVANSPSDIDLVLIHGYGFPKHEGGILFWAQNQPKAQLADTLDRLAETQGPHFPVGPVSALLLAGHP</sequence>
<feature type="domain" description="3-hydroxyacyl-CoA dehydrogenase NAD binding" evidence="14">
    <location>
        <begin position="295"/>
        <end position="472"/>
    </location>
</feature>
<evidence type="ECO:0000259" key="14">
    <source>
        <dbReference type="Pfam" id="PF02737"/>
    </source>
</evidence>
<evidence type="ECO:0000259" key="13">
    <source>
        <dbReference type="Pfam" id="PF00725"/>
    </source>
</evidence>
<evidence type="ECO:0000256" key="11">
    <source>
        <dbReference type="ARBA" id="ARBA00023268"/>
    </source>
</evidence>
<dbReference type="PANTHER" id="PTHR23309">
    <property type="entry name" value="3-HYDROXYACYL-COA DEHYROGENASE"/>
    <property type="match status" value="1"/>
</dbReference>
<dbReference type="Gene3D" id="1.10.1040.50">
    <property type="match status" value="1"/>
</dbReference>
<dbReference type="Pfam" id="PF00725">
    <property type="entry name" value="3HCDH"/>
    <property type="match status" value="1"/>
</dbReference>
<dbReference type="InterPro" id="IPR029045">
    <property type="entry name" value="ClpP/crotonase-like_dom_sf"/>
</dbReference>
<accession>A0ABU4X5H0</accession>
<comment type="subcellular location">
    <subcellularLocation>
        <location evidence="1">Peroxisome</location>
    </subcellularLocation>
</comment>
<dbReference type="SUPFAM" id="SSF51735">
    <property type="entry name" value="NAD(P)-binding Rossmann-fold domains"/>
    <property type="match status" value="1"/>
</dbReference>
<feature type="domain" description="3-hydroxyacyl-CoA dehydrogenase C-terminal" evidence="13">
    <location>
        <begin position="475"/>
        <end position="568"/>
    </location>
</feature>
<keyword evidence="3" id="KW-0276">Fatty acid metabolism</keyword>
<comment type="caution">
    <text evidence="15">The sequence shown here is derived from an EMBL/GenBank/DDBJ whole genome shotgun (WGS) entry which is preliminary data.</text>
</comment>
<dbReference type="Gene3D" id="3.90.226.10">
    <property type="entry name" value="2-enoyl-CoA Hydratase, Chain A, domain 1"/>
    <property type="match status" value="1"/>
</dbReference>
<evidence type="ECO:0000256" key="12">
    <source>
        <dbReference type="ARBA" id="ARBA00049556"/>
    </source>
</evidence>
<keyword evidence="7" id="KW-0443">Lipid metabolism</keyword>
<evidence type="ECO:0000256" key="10">
    <source>
        <dbReference type="ARBA" id="ARBA00023239"/>
    </source>
</evidence>
<keyword evidence="6" id="KW-0520">NAD</keyword>
<dbReference type="Pfam" id="PF00378">
    <property type="entry name" value="ECH_1"/>
    <property type="match status" value="1"/>
</dbReference>
<keyword evidence="11" id="KW-0511">Multifunctional enzyme</keyword>
<gene>
    <name evidence="15" type="ORF">RFM51_28850</name>
</gene>
<keyword evidence="10" id="KW-0456">Lyase</keyword>
<keyword evidence="8" id="KW-0576">Peroxisome</keyword>
<evidence type="ECO:0000256" key="8">
    <source>
        <dbReference type="ARBA" id="ARBA00023140"/>
    </source>
</evidence>
<name>A0ABU4X5H0_9HYPH</name>
<dbReference type="InterPro" id="IPR001753">
    <property type="entry name" value="Enoyl-CoA_hydra/iso"/>
</dbReference>
<proteinExistence type="predicted"/>
<dbReference type="InterPro" id="IPR008927">
    <property type="entry name" value="6-PGluconate_DH-like_C_sf"/>
</dbReference>
<evidence type="ECO:0000256" key="7">
    <source>
        <dbReference type="ARBA" id="ARBA00023098"/>
    </source>
</evidence>
<evidence type="ECO:0000313" key="16">
    <source>
        <dbReference type="Proteomes" id="UP001272097"/>
    </source>
</evidence>
<evidence type="ECO:0000256" key="9">
    <source>
        <dbReference type="ARBA" id="ARBA00023235"/>
    </source>
</evidence>